<gene>
    <name evidence="7" type="ORF">MSSD14B_19870</name>
</gene>
<evidence type="ECO:0000259" key="6">
    <source>
        <dbReference type="PROSITE" id="PS50949"/>
    </source>
</evidence>
<dbReference type="RefSeq" id="WP_227549437.1">
    <property type="nucleotide sequence ID" value="NZ_BGZI01000011.1"/>
</dbReference>
<keyword evidence="3" id="KW-0805">Transcription regulation</keyword>
<feature type="domain" description="HTH gntR-type" evidence="6">
    <location>
        <begin position="16"/>
        <end position="84"/>
    </location>
</feature>
<dbReference type="InterPro" id="IPR051446">
    <property type="entry name" value="HTH_trans_reg/aminotransferase"/>
</dbReference>
<dbReference type="GO" id="GO:0003700">
    <property type="term" value="F:DNA-binding transcription factor activity"/>
    <property type="evidence" value="ECO:0007669"/>
    <property type="project" value="InterPro"/>
</dbReference>
<dbReference type="EMBL" id="BGZI01000011">
    <property type="protein sequence ID" value="GBO88319.1"/>
    <property type="molecule type" value="Genomic_DNA"/>
</dbReference>
<keyword evidence="2" id="KW-0663">Pyridoxal phosphate</keyword>
<sequence>MGPVDVIDDLRLDGEHPLQHQLYQQLAERILDQRYPAGRQMPPSRQMAQDLGISRNTVNAVYEQLKAEGFLQSRAGKGIFVHEDIKSVVKPSGPGVDKAVGVGMELPPLPARPSGKSKPVEDASLPFQPGLPDLDAFPIRAWNRIMHHQESRRSLRGYDSIQGYQPLRRAIAAYLRTSRGVRCQEHQVIITNGAQQALSLLAEVFLQPGDSILCENPGYRGARNALGRFGNPLIPIPLKNQVLDVEALPGLESARARLLFCTPTHQYPMGGILDLSQRMALVQWAQRTGCWIIEDDYDSEFHFYNKPFAAIQGLFENAPVLYMGSFSKTLLPALRIGYLVVPEAVVEPLLWAKQISGGETPLLTQATIAEFIESGQFTRHLRRMRQLYRDKWQRFQHEVIEKLGGLAQPVAESAGMHLVLEGAFDDVALSQWLKTRGFGSTPLSAHFLGKNAKTGLVMGFASANEREITECVTDLRDRLANQSLSN</sequence>
<protein>
    <submittedName>
        <fullName evidence="7">GntR family transcriptional regulator</fullName>
    </submittedName>
</protein>
<proteinExistence type="inferred from homology"/>
<dbReference type="InterPro" id="IPR036390">
    <property type="entry name" value="WH_DNA-bd_sf"/>
</dbReference>
<evidence type="ECO:0000313" key="8">
    <source>
        <dbReference type="Proteomes" id="UP000387223"/>
    </source>
</evidence>
<evidence type="ECO:0000256" key="5">
    <source>
        <dbReference type="ARBA" id="ARBA00023163"/>
    </source>
</evidence>
<dbReference type="Gene3D" id="3.40.640.10">
    <property type="entry name" value="Type I PLP-dependent aspartate aminotransferase-like (Major domain)"/>
    <property type="match status" value="1"/>
</dbReference>
<dbReference type="Pfam" id="PF00155">
    <property type="entry name" value="Aminotran_1_2"/>
    <property type="match status" value="1"/>
</dbReference>
<dbReference type="Proteomes" id="UP000387223">
    <property type="component" value="Unassembled WGS sequence"/>
</dbReference>
<evidence type="ECO:0000256" key="3">
    <source>
        <dbReference type="ARBA" id="ARBA00023015"/>
    </source>
</evidence>
<comment type="caution">
    <text evidence="7">The sequence shown here is derived from an EMBL/GenBank/DDBJ whole genome shotgun (WGS) entry which is preliminary data.</text>
</comment>
<evidence type="ECO:0000256" key="4">
    <source>
        <dbReference type="ARBA" id="ARBA00023125"/>
    </source>
</evidence>
<evidence type="ECO:0000256" key="1">
    <source>
        <dbReference type="ARBA" id="ARBA00005384"/>
    </source>
</evidence>
<accession>A0A5M3PZZ5</accession>
<dbReference type="InterPro" id="IPR000524">
    <property type="entry name" value="Tscrpt_reg_HTH_GntR"/>
</dbReference>
<dbReference type="GO" id="GO:0030170">
    <property type="term" value="F:pyridoxal phosphate binding"/>
    <property type="evidence" value="ECO:0007669"/>
    <property type="project" value="InterPro"/>
</dbReference>
<dbReference type="PROSITE" id="PS50949">
    <property type="entry name" value="HTH_GNTR"/>
    <property type="match status" value="1"/>
</dbReference>
<dbReference type="PRINTS" id="PR00035">
    <property type="entry name" value="HTHGNTR"/>
</dbReference>
<dbReference type="PANTHER" id="PTHR46577">
    <property type="entry name" value="HTH-TYPE TRANSCRIPTIONAL REGULATORY PROTEIN GABR"/>
    <property type="match status" value="1"/>
</dbReference>
<dbReference type="InterPro" id="IPR015421">
    <property type="entry name" value="PyrdxlP-dep_Trfase_major"/>
</dbReference>
<dbReference type="AlphaFoldDB" id="A0A5M3PZZ5"/>
<reference evidence="7 8" key="1">
    <citation type="journal article" date="2019" name="J. Gen. Appl. Microbiol.">
        <title>Aerobic degradation of cis-dichloroethene by the marine bacterium Marinobacter salsuginis strain 5N-3.</title>
        <authorList>
            <person name="Inoue Y."/>
            <person name="Fukunaga Y."/>
            <person name="Katsumata H."/>
            <person name="Ohji S."/>
            <person name="Hosoyama A."/>
            <person name="Mori K."/>
            <person name="Ando K."/>
        </authorList>
    </citation>
    <scope>NUCLEOTIDE SEQUENCE [LARGE SCALE GENOMIC DNA]</scope>
    <source>
        <strain evidence="7 8">NBRC 109114</strain>
    </source>
</reference>
<dbReference type="CDD" id="cd00609">
    <property type="entry name" value="AAT_like"/>
    <property type="match status" value="1"/>
</dbReference>
<dbReference type="InterPro" id="IPR004839">
    <property type="entry name" value="Aminotransferase_I/II_large"/>
</dbReference>
<dbReference type="Pfam" id="PF00392">
    <property type="entry name" value="GntR"/>
    <property type="match status" value="1"/>
</dbReference>
<dbReference type="PANTHER" id="PTHR46577:SF1">
    <property type="entry name" value="HTH-TYPE TRANSCRIPTIONAL REGULATORY PROTEIN GABR"/>
    <property type="match status" value="1"/>
</dbReference>
<keyword evidence="4" id="KW-0238">DNA-binding</keyword>
<comment type="similarity">
    <text evidence="1">In the C-terminal section; belongs to the class-I pyridoxal-phosphate-dependent aminotransferase family.</text>
</comment>
<dbReference type="InterPro" id="IPR036388">
    <property type="entry name" value="WH-like_DNA-bd_sf"/>
</dbReference>
<dbReference type="SUPFAM" id="SSF46785">
    <property type="entry name" value="Winged helix' DNA-binding domain"/>
    <property type="match status" value="1"/>
</dbReference>
<name>A0A5M3PZZ5_9GAMM</name>
<dbReference type="GO" id="GO:0003677">
    <property type="term" value="F:DNA binding"/>
    <property type="evidence" value="ECO:0007669"/>
    <property type="project" value="UniProtKB-KW"/>
</dbReference>
<organism evidence="7 8">
    <name type="scientific">Marinobacter salsuginis</name>
    <dbReference type="NCBI Taxonomy" id="418719"/>
    <lineage>
        <taxon>Bacteria</taxon>
        <taxon>Pseudomonadati</taxon>
        <taxon>Pseudomonadota</taxon>
        <taxon>Gammaproteobacteria</taxon>
        <taxon>Pseudomonadales</taxon>
        <taxon>Marinobacteraceae</taxon>
        <taxon>Marinobacter</taxon>
    </lineage>
</organism>
<dbReference type="InterPro" id="IPR015424">
    <property type="entry name" value="PyrdxlP-dep_Trfase"/>
</dbReference>
<evidence type="ECO:0000256" key="2">
    <source>
        <dbReference type="ARBA" id="ARBA00022898"/>
    </source>
</evidence>
<dbReference type="Gene3D" id="1.10.10.10">
    <property type="entry name" value="Winged helix-like DNA-binding domain superfamily/Winged helix DNA-binding domain"/>
    <property type="match status" value="1"/>
</dbReference>
<dbReference type="CDD" id="cd07377">
    <property type="entry name" value="WHTH_GntR"/>
    <property type="match status" value="1"/>
</dbReference>
<evidence type="ECO:0000313" key="7">
    <source>
        <dbReference type="EMBL" id="GBO88319.1"/>
    </source>
</evidence>
<dbReference type="SMART" id="SM00345">
    <property type="entry name" value="HTH_GNTR"/>
    <property type="match status" value="1"/>
</dbReference>
<keyword evidence="5" id="KW-0804">Transcription</keyword>
<dbReference type="SUPFAM" id="SSF53383">
    <property type="entry name" value="PLP-dependent transferases"/>
    <property type="match status" value="1"/>
</dbReference>